<evidence type="ECO:0000313" key="2">
    <source>
        <dbReference type="Proteomes" id="UP000600565"/>
    </source>
</evidence>
<keyword evidence="2" id="KW-1185">Reference proteome</keyword>
<proteinExistence type="predicted"/>
<organism evidence="1 2">
    <name type="scientific">Solibacillus merdavium</name>
    <dbReference type="NCBI Taxonomy" id="2762218"/>
    <lineage>
        <taxon>Bacteria</taxon>
        <taxon>Bacillati</taxon>
        <taxon>Bacillota</taxon>
        <taxon>Bacilli</taxon>
        <taxon>Bacillales</taxon>
        <taxon>Caryophanaceae</taxon>
        <taxon>Solibacillus</taxon>
    </lineage>
</organism>
<evidence type="ECO:0000313" key="1">
    <source>
        <dbReference type="EMBL" id="MBD8033164.1"/>
    </source>
</evidence>
<accession>A0ABR8XMK9</accession>
<dbReference type="RefSeq" id="WP_191703738.1">
    <property type="nucleotide sequence ID" value="NZ_JACSPW010000007.1"/>
</dbReference>
<protein>
    <submittedName>
        <fullName evidence="1">Excinuclease</fullName>
    </submittedName>
</protein>
<dbReference type="EMBL" id="JACSPW010000007">
    <property type="protein sequence ID" value="MBD8033164.1"/>
    <property type="molecule type" value="Genomic_DNA"/>
</dbReference>
<name>A0ABR8XMK9_9BACL</name>
<comment type="caution">
    <text evidence="1">The sequence shown here is derived from an EMBL/GenBank/DDBJ whole genome shotgun (WGS) entry which is preliminary data.</text>
</comment>
<gene>
    <name evidence="1" type="ORF">H9632_08800</name>
</gene>
<dbReference type="Proteomes" id="UP000600565">
    <property type="component" value="Unassembled WGS sequence"/>
</dbReference>
<sequence>MTTMNTRYKITRHDQQGNPTLSLEECQSFFAKLSDFEYHDSFGASQDGVHMKIKGHFFMWQVEDVQVPFRFYEGELYVAVSHPAVLDKTKEVARSLEANYIEG</sequence>
<reference evidence="1 2" key="1">
    <citation type="submission" date="2020-08" db="EMBL/GenBank/DDBJ databases">
        <title>A Genomic Blueprint of the Chicken Gut Microbiome.</title>
        <authorList>
            <person name="Gilroy R."/>
            <person name="Ravi A."/>
            <person name="Getino M."/>
            <person name="Pursley I."/>
            <person name="Horton D.L."/>
            <person name="Alikhan N.-F."/>
            <person name="Baker D."/>
            <person name="Gharbi K."/>
            <person name="Hall N."/>
            <person name="Watson M."/>
            <person name="Adriaenssens E.M."/>
            <person name="Foster-Nyarko E."/>
            <person name="Jarju S."/>
            <person name="Secka A."/>
            <person name="Antonio M."/>
            <person name="Oren A."/>
            <person name="Chaudhuri R."/>
            <person name="La Ragione R.M."/>
            <person name="Hildebrand F."/>
            <person name="Pallen M.J."/>
        </authorList>
    </citation>
    <scope>NUCLEOTIDE SEQUENCE [LARGE SCALE GENOMIC DNA]</scope>
    <source>
        <strain evidence="1 2">Sa1YVA6</strain>
    </source>
</reference>